<evidence type="ECO:0000256" key="2">
    <source>
        <dbReference type="ARBA" id="ARBA00008670"/>
    </source>
</evidence>
<proteinExistence type="inferred from homology"/>
<reference evidence="9 10" key="1">
    <citation type="journal article" date="2020" name="Nature">
        <title>Six reference-quality genomes reveal evolution of bat adaptations.</title>
        <authorList>
            <person name="Jebb D."/>
            <person name="Huang Z."/>
            <person name="Pippel M."/>
            <person name="Hughes G.M."/>
            <person name="Lavrichenko K."/>
            <person name="Devanna P."/>
            <person name="Winkler S."/>
            <person name="Jermiin L.S."/>
            <person name="Skirmuntt E.C."/>
            <person name="Katzourakis A."/>
            <person name="Burkitt-Gray L."/>
            <person name="Ray D.A."/>
            <person name="Sullivan K.A.M."/>
            <person name="Roscito J.G."/>
            <person name="Kirilenko B.M."/>
            <person name="Davalos L.M."/>
            <person name="Corthals A.P."/>
            <person name="Power M.L."/>
            <person name="Jones G."/>
            <person name="Ransome R.D."/>
            <person name="Dechmann D.K.N."/>
            <person name="Locatelli A.G."/>
            <person name="Puechmaille S.J."/>
            <person name="Fedrigo O."/>
            <person name="Jarvis E.D."/>
            <person name="Hiller M."/>
            <person name="Vernes S.C."/>
            <person name="Myers E.W."/>
            <person name="Teeling E.C."/>
        </authorList>
    </citation>
    <scope>NUCLEOTIDE SEQUENCE [LARGE SCALE GENOMIC DNA]</scope>
    <source>
        <strain evidence="9">MPipKuh1</strain>
        <tissue evidence="9">Flight muscle</tissue>
    </source>
</reference>
<feature type="region of interest" description="Disordered" evidence="7">
    <location>
        <begin position="166"/>
        <end position="191"/>
    </location>
</feature>
<feature type="region of interest" description="Disordered" evidence="7">
    <location>
        <begin position="75"/>
        <end position="96"/>
    </location>
</feature>
<evidence type="ECO:0000313" key="10">
    <source>
        <dbReference type="Proteomes" id="UP000558488"/>
    </source>
</evidence>
<keyword evidence="5" id="KW-1015">Disulfide bond</keyword>
<keyword evidence="3" id="KW-0202">Cytokine</keyword>
<dbReference type="AlphaFoldDB" id="A0A7J7TY97"/>
<evidence type="ECO:0000256" key="6">
    <source>
        <dbReference type="ARBA" id="ARBA00023180"/>
    </source>
</evidence>
<evidence type="ECO:0000256" key="5">
    <source>
        <dbReference type="ARBA" id="ARBA00023157"/>
    </source>
</evidence>
<dbReference type="GO" id="GO:0006955">
    <property type="term" value="P:immune response"/>
    <property type="evidence" value="ECO:0007669"/>
    <property type="project" value="InterPro"/>
</dbReference>
<dbReference type="GO" id="GO:0048298">
    <property type="term" value="P:positive regulation of isotype switching to IgA isotypes"/>
    <property type="evidence" value="ECO:0007669"/>
    <property type="project" value="TreeGrafter"/>
</dbReference>
<dbReference type="InterPro" id="IPR021184">
    <property type="entry name" value="TNF_CS"/>
</dbReference>
<dbReference type="GO" id="GO:0005164">
    <property type="term" value="F:tumor necrosis factor receptor binding"/>
    <property type="evidence" value="ECO:0007669"/>
    <property type="project" value="InterPro"/>
</dbReference>
<dbReference type="Pfam" id="PF00229">
    <property type="entry name" value="TNF"/>
    <property type="match status" value="1"/>
</dbReference>
<dbReference type="InterPro" id="IPR006052">
    <property type="entry name" value="TNF_dom"/>
</dbReference>
<dbReference type="InterPro" id="IPR008983">
    <property type="entry name" value="Tumour_necrosis_fac-like_dom"/>
</dbReference>
<dbReference type="PROSITE" id="PS00251">
    <property type="entry name" value="THD_1"/>
    <property type="match status" value="1"/>
</dbReference>
<keyword evidence="4" id="KW-0964">Secreted</keyword>
<comment type="subcellular location">
    <subcellularLocation>
        <location evidence="1">Secreted</location>
    </subcellularLocation>
</comment>
<dbReference type="PANTHER" id="PTHR15151">
    <property type="entry name" value="PROTEIN EIGER"/>
    <property type="match status" value="1"/>
</dbReference>
<evidence type="ECO:0000256" key="1">
    <source>
        <dbReference type="ARBA" id="ARBA00004613"/>
    </source>
</evidence>
<evidence type="ECO:0000313" key="9">
    <source>
        <dbReference type="EMBL" id="KAF6305561.1"/>
    </source>
</evidence>
<feature type="domain" description="THD" evidence="8">
    <location>
        <begin position="205"/>
        <end position="339"/>
    </location>
</feature>
<dbReference type="GO" id="GO:0016020">
    <property type="term" value="C:membrane"/>
    <property type="evidence" value="ECO:0007669"/>
    <property type="project" value="InterPro"/>
</dbReference>
<keyword evidence="6" id="KW-0325">Glycoprotein</keyword>
<accession>A0A7J7TY97</accession>
<dbReference type="Proteomes" id="UP000558488">
    <property type="component" value="Unassembled WGS sequence"/>
</dbReference>
<evidence type="ECO:0000256" key="4">
    <source>
        <dbReference type="ARBA" id="ARBA00022525"/>
    </source>
</evidence>
<name>A0A7J7TY97_PIPKU</name>
<dbReference type="Gene3D" id="2.60.120.40">
    <property type="match status" value="1"/>
</dbReference>
<dbReference type="GO" id="GO:0030890">
    <property type="term" value="P:positive regulation of B cell proliferation"/>
    <property type="evidence" value="ECO:0007669"/>
    <property type="project" value="TreeGrafter"/>
</dbReference>
<sequence length="430" mass="46723">MRLRLAGGGPGPHWPLSRVQEHRQCPSLLSSSLLFTLKFLFTSPLRNALLPSAPLSAPPVTHSWSHSCWQGPQLMPASSPSFPAPRGPPGDMGGRGREPALSVALWLSWGAALGAVACATALLIQQTELQILRREVAQLRRTGGPSERGEGHPWLSLQEQILEGSQHQDSGCWGKGPESPEAPENGERARRRRAVLAHKQKKRHSVLHLVPVNMTSKEDSDVTELMWQPALKRGRGLEAHGYVVRVWEAGVYLLYSQVLFHDVTFTMGQVVSREGQGKQETLFRCIRSMPSNPDWAYNSCYSAGVFHLHQGDVLSVTVPRARAKLSLSPHGTFLGHPVPSPLSSLPRICRALASITRGLFIMGLCGGCPTTTGPQFCPSCSAFPGVAGHSEPLRAETGRRGALDESLCLDAGLASLLSSLFYSKLIKENK</sequence>
<dbReference type="EMBL" id="JACAGB010000023">
    <property type="protein sequence ID" value="KAF6305561.1"/>
    <property type="molecule type" value="Genomic_DNA"/>
</dbReference>
<evidence type="ECO:0000256" key="7">
    <source>
        <dbReference type="SAM" id="MobiDB-lite"/>
    </source>
</evidence>
<dbReference type="SUPFAM" id="SSF49842">
    <property type="entry name" value="TNF-like"/>
    <property type="match status" value="1"/>
</dbReference>
<dbReference type="CDD" id="cd00184">
    <property type="entry name" value="TNF"/>
    <property type="match status" value="1"/>
</dbReference>
<dbReference type="PROSITE" id="PS50049">
    <property type="entry name" value="THD_2"/>
    <property type="match status" value="1"/>
</dbReference>
<keyword evidence="10" id="KW-1185">Reference proteome</keyword>
<dbReference type="GO" id="GO:0005615">
    <property type="term" value="C:extracellular space"/>
    <property type="evidence" value="ECO:0007669"/>
    <property type="project" value="UniProtKB-KW"/>
</dbReference>
<organism evidence="9 10">
    <name type="scientific">Pipistrellus kuhlii</name>
    <name type="common">Kuhl's pipistrelle</name>
    <dbReference type="NCBI Taxonomy" id="59472"/>
    <lineage>
        <taxon>Eukaryota</taxon>
        <taxon>Metazoa</taxon>
        <taxon>Chordata</taxon>
        <taxon>Craniata</taxon>
        <taxon>Vertebrata</taxon>
        <taxon>Euteleostomi</taxon>
        <taxon>Mammalia</taxon>
        <taxon>Eutheria</taxon>
        <taxon>Laurasiatheria</taxon>
        <taxon>Chiroptera</taxon>
        <taxon>Yangochiroptera</taxon>
        <taxon>Vespertilionidae</taxon>
        <taxon>Pipistrellus</taxon>
    </lineage>
</organism>
<dbReference type="GO" id="GO:0005125">
    <property type="term" value="F:cytokine activity"/>
    <property type="evidence" value="ECO:0007669"/>
    <property type="project" value="UniProtKB-KW"/>
</dbReference>
<evidence type="ECO:0000256" key="3">
    <source>
        <dbReference type="ARBA" id="ARBA00022514"/>
    </source>
</evidence>
<comment type="similarity">
    <text evidence="2">Belongs to the tumor necrosis factor family.</text>
</comment>
<protein>
    <submittedName>
        <fullName evidence="9">TNF superfamily member 13</fullName>
    </submittedName>
</protein>
<gene>
    <name evidence="9" type="ORF">mPipKuh1_017817</name>
</gene>
<dbReference type="PANTHER" id="PTHR15151:SF12">
    <property type="entry name" value="TUMOR NECROSIS FACTOR LIGAND SUPERFAMILY MEMBER 13"/>
    <property type="match status" value="1"/>
</dbReference>
<comment type="caution">
    <text evidence="9">The sequence shown here is derived from an EMBL/GenBank/DDBJ whole genome shotgun (WGS) entry which is preliminary data.</text>
</comment>
<evidence type="ECO:0000259" key="8">
    <source>
        <dbReference type="PROSITE" id="PS50049"/>
    </source>
</evidence>
<dbReference type="InterPro" id="IPR051748">
    <property type="entry name" value="TNF_Ligand_Superfamily"/>
</dbReference>